<feature type="coiled-coil region" evidence="1">
    <location>
        <begin position="73"/>
        <end position="120"/>
    </location>
</feature>
<sequence length="188" mass="21420">MKCHTLSWSVTGFTSIFICAMLSISNQAYALDLVAFGRSCLNQEKALNADRKAIEATELERLRARQRQNSLPEDDYAQELADLENTLDACLETEPNSGYCHQVRMQYDELQYRAEKAREDNFTELNNTTLANNDSLYERELFIQKKERFEDLCRDSDAHYSLLNSPSAYQAVCGSATAKHSITCSFTD</sequence>
<evidence type="ECO:0000313" key="3">
    <source>
        <dbReference type="Proteomes" id="UP000092544"/>
    </source>
</evidence>
<name>A0A1A8TEI0_9GAMM</name>
<keyword evidence="3" id="KW-1185">Reference proteome</keyword>
<dbReference type="RefSeq" id="WP_067015600.1">
    <property type="nucleotide sequence ID" value="NZ_FLOB01000003.1"/>
</dbReference>
<dbReference type="AlphaFoldDB" id="A0A1A8TEI0"/>
<keyword evidence="1" id="KW-0175">Coiled coil</keyword>
<evidence type="ECO:0000256" key="1">
    <source>
        <dbReference type="SAM" id="Coils"/>
    </source>
</evidence>
<protein>
    <submittedName>
        <fullName evidence="2">Uncharacterized protein</fullName>
    </submittedName>
</protein>
<dbReference type="Proteomes" id="UP000092544">
    <property type="component" value="Unassembled WGS sequence"/>
</dbReference>
<gene>
    <name evidence="2" type="ORF">MSP8886_01940</name>
</gene>
<organism evidence="2 3">
    <name type="scientific">Marinomonas spartinae</name>
    <dbReference type="NCBI Taxonomy" id="1792290"/>
    <lineage>
        <taxon>Bacteria</taxon>
        <taxon>Pseudomonadati</taxon>
        <taxon>Pseudomonadota</taxon>
        <taxon>Gammaproteobacteria</taxon>
        <taxon>Oceanospirillales</taxon>
        <taxon>Oceanospirillaceae</taxon>
        <taxon>Marinomonas</taxon>
    </lineage>
</organism>
<dbReference type="EMBL" id="FLOB01000003">
    <property type="protein sequence ID" value="SBS30825.1"/>
    <property type="molecule type" value="Genomic_DNA"/>
</dbReference>
<proteinExistence type="predicted"/>
<accession>A0A1A8TEI0</accession>
<reference evidence="2 3" key="1">
    <citation type="submission" date="2016-06" db="EMBL/GenBank/DDBJ databases">
        <authorList>
            <person name="Kjaerup R.B."/>
            <person name="Dalgaard T.S."/>
            <person name="Juul-Madsen H.R."/>
        </authorList>
    </citation>
    <scope>NUCLEOTIDE SEQUENCE [LARGE SCALE GENOMIC DNA]</scope>
    <source>
        <strain evidence="2 3">CECT 8886</strain>
    </source>
</reference>
<dbReference type="OrthoDB" id="6103773at2"/>
<evidence type="ECO:0000313" key="2">
    <source>
        <dbReference type="EMBL" id="SBS30825.1"/>
    </source>
</evidence>